<dbReference type="Proteomes" id="UP000460435">
    <property type="component" value="Unassembled WGS sequence"/>
</dbReference>
<dbReference type="InterPro" id="IPR036259">
    <property type="entry name" value="MFS_trans_sf"/>
</dbReference>
<feature type="transmembrane region" description="Helical" evidence="5">
    <location>
        <begin position="340"/>
        <end position="362"/>
    </location>
</feature>
<gene>
    <name evidence="7" type="ORF">F7O44_13585</name>
</gene>
<dbReference type="RefSeq" id="WP_162450790.1">
    <property type="nucleotide sequence ID" value="NZ_WLZY01000004.1"/>
</dbReference>
<feature type="transmembrane region" description="Helical" evidence="5">
    <location>
        <begin position="287"/>
        <end position="304"/>
    </location>
</feature>
<feature type="transmembrane region" description="Helical" evidence="5">
    <location>
        <begin position="255"/>
        <end position="275"/>
    </location>
</feature>
<feature type="transmembrane region" description="Helical" evidence="5">
    <location>
        <begin position="175"/>
        <end position="192"/>
    </location>
</feature>
<keyword evidence="8" id="KW-1185">Reference proteome</keyword>
<feature type="transmembrane region" description="Helical" evidence="5">
    <location>
        <begin position="20"/>
        <end position="36"/>
    </location>
</feature>
<evidence type="ECO:0000256" key="5">
    <source>
        <dbReference type="SAM" id="Phobius"/>
    </source>
</evidence>
<dbReference type="PANTHER" id="PTHR23514:SF13">
    <property type="entry name" value="INNER MEMBRANE PROTEIN YBJJ"/>
    <property type="match status" value="1"/>
</dbReference>
<keyword evidence="4 5" id="KW-0472">Membrane</keyword>
<evidence type="ECO:0000259" key="6">
    <source>
        <dbReference type="PROSITE" id="PS50850"/>
    </source>
</evidence>
<evidence type="ECO:0000256" key="1">
    <source>
        <dbReference type="ARBA" id="ARBA00004651"/>
    </source>
</evidence>
<dbReference type="EMBL" id="WLZY01000004">
    <property type="protein sequence ID" value="NDL58105.1"/>
    <property type="molecule type" value="Genomic_DNA"/>
</dbReference>
<dbReference type="CDD" id="cd17393">
    <property type="entry name" value="MFS_MosC_like"/>
    <property type="match status" value="1"/>
</dbReference>
<feature type="transmembrane region" description="Helical" evidence="5">
    <location>
        <begin position="56"/>
        <end position="76"/>
    </location>
</feature>
<dbReference type="InterPro" id="IPR051788">
    <property type="entry name" value="MFS_Transporter"/>
</dbReference>
<feature type="transmembrane region" description="Helical" evidence="5">
    <location>
        <begin position="148"/>
        <end position="169"/>
    </location>
</feature>
<evidence type="ECO:0000313" key="7">
    <source>
        <dbReference type="EMBL" id="NDL58105.1"/>
    </source>
</evidence>
<dbReference type="PANTHER" id="PTHR23514">
    <property type="entry name" value="BYPASS OF STOP CODON PROTEIN 6"/>
    <property type="match status" value="1"/>
</dbReference>
<reference evidence="7 8" key="1">
    <citation type="submission" date="2019-11" db="EMBL/GenBank/DDBJ databases">
        <authorList>
            <person name="Li X.-J."/>
            <person name="Feng X.-M."/>
        </authorList>
    </citation>
    <scope>NUCLEOTIDE SEQUENCE [LARGE SCALE GENOMIC DNA]</scope>
    <source>
        <strain evidence="7 8">XMNu-373</strain>
    </source>
</reference>
<evidence type="ECO:0000256" key="3">
    <source>
        <dbReference type="ARBA" id="ARBA00022989"/>
    </source>
</evidence>
<dbReference type="InterPro" id="IPR011701">
    <property type="entry name" value="MFS"/>
</dbReference>
<dbReference type="Gene3D" id="1.20.1250.20">
    <property type="entry name" value="MFS general substrate transporter like domains"/>
    <property type="match status" value="2"/>
</dbReference>
<feature type="transmembrane region" description="Helical" evidence="5">
    <location>
        <begin position="374"/>
        <end position="392"/>
    </location>
</feature>
<evidence type="ECO:0000313" key="8">
    <source>
        <dbReference type="Proteomes" id="UP000460435"/>
    </source>
</evidence>
<feature type="domain" description="Major facilitator superfamily (MFS) profile" evidence="6">
    <location>
        <begin position="220"/>
        <end position="404"/>
    </location>
</feature>
<protein>
    <submittedName>
        <fullName evidence="7">MFS transporter</fullName>
    </submittedName>
</protein>
<organism evidence="7 8">
    <name type="scientific">Phytoactinopolyspora mesophila</name>
    <dbReference type="NCBI Taxonomy" id="2650750"/>
    <lineage>
        <taxon>Bacteria</taxon>
        <taxon>Bacillati</taxon>
        <taxon>Actinomycetota</taxon>
        <taxon>Actinomycetes</taxon>
        <taxon>Jiangellales</taxon>
        <taxon>Jiangellaceae</taxon>
        <taxon>Phytoactinopolyspora</taxon>
    </lineage>
</organism>
<sequence length="404" mass="41255">MSRSDPPSQALRQVTTARNAVYLVFAVNGFGFASWMSRIPGVRDSLELTPGELGKLLLALAIGAVVALPTSGFVVGRIGAARTVALGSLLAGGGLIFASFGTDPMSSVVAVAIGLAALGYGTGSWDVAMNVEGAAVERLLEKNIMPRFHAAFSLGTVVGAGIGAGMTWLRVPVPVHLSMVGIIVIVVVALSVRHFMPLPADRDDARTSRAAVLRAWREPRTLVVGVMVLSFALIEGIANDWLAVGLVDGYDIPNAAGSAGFALFVTAMTIGRLSGSALLNMYGRLRVLRVSGALALIGASMVALGPSVPFAIVGIVIWGIGAALGFPIGMSAAADDPRRAAARVSVVSSIGYTAFLAGPPLLGWIGDHQGVTRALLVAAAAGALGAAVAASARKEEPEDTRVGS</sequence>
<dbReference type="GO" id="GO:0005886">
    <property type="term" value="C:plasma membrane"/>
    <property type="evidence" value="ECO:0007669"/>
    <property type="project" value="UniProtKB-SubCell"/>
</dbReference>
<dbReference type="AlphaFoldDB" id="A0A7K3M4C7"/>
<accession>A0A7K3M4C7</accession>
<dbReference type="Pfam" id="PF07690">
    <property type="entry name" value="MFS_1"/>
    <property type="match status" value="1"/>
</dbReference>
<dbReference type="SUPFAM" id="SSF103473">
    <property type="entry name" value="MFS general substrate transporter"/>
    <property type="match status" value="1"/>
</dbReference>
<comment type="caution">
    <text evidence="7">The sequence shown here is derived from an EMBL/GenBank/DDBJ whole genome shotgun (WGS) entry which is preliminary data.</text>
</comment>
<dbReference type="InterPro" id="IPR020846">
    <property type="entry name" value="MFS_dom"/>
</dbReference>
<dbReference type="GO" id="GO:0022857">
    <property type="term" value="F:transmembrane transporter activity"/>
    <property type="evidence" value="ECO:0007669"/>
    <property type="project" value="InterPro"/>
</dbReference>
<feature type="transmembrane region" description="Helical" evidence="5">
    <location>
        <begin position="222"/>
        <end position="243"/>
    </location>
</feature>
<feature type="transmembrane region" description="Helical" evidence="5">
    <location>
        <begin position="108"/>
        <end position="128"/>
    </location>
</feature>
<keyword evidence="3 5" id="KW-1133">Transmembrane helix</keyword>
<comment type="subcellular location">
    <subcellularLocation>
        <location evidence="1">Cell membrane</location>
        <topology evidence="1">Multi-pass membrane protein</topology>
    </subcellularLocation>
</comment>
<feature type="transmembrane region" description="Helical" evidence="5">
    <location>
        <begin position="83"/>
        <end position="102"/>
    </location>
</feature>
<keyword evidence="2 5" id="KW-0812">Transmembrane</keyword>
<evidence type="ECO:0000256" key="2">
    <source>
        <dbReference type="ARBA" id="ARBA00022692"/>
    </source>
</evidence>
<evidence type="ECO:0000256" key="4">
    <source>
        <dbReference type="ARBA" id="ARBA00023136"/>
    </source>
</evidence>
<proteinExistence type="predicted"/>
<name>A0A7K3M4C7_9ACTN</name>
<dbReference type="PROSITE" id="PS50850">
    <property type="entry name" value="MFS"/>
    <property type="match status" value="1"/>
</dbReference>
<feature type="transmembrane region" description="Helical" evidence="5">
    <location>
        <begin position="310"/>
        <end position="328"/>
    </location>
</feature>